<name>A0A1B6LP56_9HEMI</name>
<accession>A0A1B6LP56</accession>
<gene>
    <name evidence="1" type="ORF">g.50465</name>
</gene>
<feature type="non-terminal residue" evidence="1">
    <location>
        <position position="1"/>
    </location>
</feature>
<sequence length="116" mass="12336">IMWEATPDRQTKVGAHAALSPLTRVPASPPAPPHYFSQVQCSHQRAAGILRPSNQLNNLNLISAALAVSLGPFAAGLGKGYSSPAIASIQEKQQYALHTGNYSGAFLVSQQQQSWV</sequence>
<dbReference type="EMBL" id="GEBQ01014504">
    <property type="protein sequence ID" value="JAT25473.1"/>
    <property type="molecule type" value="Transcribed_RNA"/>
</dbReference>
<organism evidence="1">
    <name type="scientific">Graphocephala atropunctata</name>
    <dbReference type="NCBI Taxonomy" id="36148"/>
    <lineage>
        <taxon>Eukaryota</taxon>
        <taxon>Metazoa</taxon>
        <taxon>Ecdysozoa</taxon>
        <taxon>Arthropoda</taxon>
        <taxon>Hexapoda</taxon>
        <taxon>Insecta</taxon>
        <taxon>Pterygota</taxon>
        <taxon>Neoptera</taxon>
        <taxon>Paraneoptera</taxon>
        <taxon>Hemiptera</taxon>
        <taxon>Auchenorrhyncha</taxon>
        <taxon>Membracoidea</taxon>
        <taxon>Cicadellidae</taxon>
        <taxon>Cicadellinae</taxon>
        <taxon>Cicadellini</taxon>
        <taxon>Graphocephala</taxon>
    </lineage>
</organism>
<protein>
    <submittedName>
        <fullName evidence="1">Uncharacterized protein</fullName>
    </submittedName>
</protein>
<proteinExistence type="predicted"/>
<feature type="non-terminal residue" evidence="1">
    <location>
        <position position="116"/>
    </location>
</feature>
<evidence type="ECO:0000313" key="1">
    <source>
        <dbReference type="EMBL" id="JAT25473.1"/>
    </source>
</evidence>
<reference evidence="1" key="1">
    <citation type="submission" date="2015-11" db="EMBL/GenBank/DDBJ databases">
        <title>De novo transcriptome assembly of four potential Pierce s Disease insect vectors from Arizona vineyards.</title>
        <authorList>
            <person name="Tassone E.E."/>
        </authorList>
    </citation>
    <scope>NUCLEOTIDE SEQUENCE</scope>
</reference>
<dbReference type="AlphaFoldDB" id="A0A1B6LP56"/>